<dbReference type="RefSeq" id="WP_075079373.1">
    <property type="nucleotide sequence ID" value="NZ_BDCO01000002.1"/>
</dbReference>
<dbReference type="EMBL" id="BDCO01000002">
    <property type="protein sequence ID" value="GAT33668.1"/>
    <property type="molecule type" value="Genomic_DNA"/>
</dbReference>
<comment type="caution">
    <text evidence="7">Lacks conserved residue(s) required for the propagation of feature annotation.</text>
</comment>
<dbReference type="UniPathway" id="UPA00989"/>
<dbReference type="GO" id="GO:0043527">
    <property type="term" value="C:tRNA methyltransferase complex"/>
    <property type="evidence" value="ECO:0007669"/>
    <property type="project" value="TreeGrafter"/>
</dbReference>
<accession>A0A146GAM9</accession>
<dbReference type="AlphaFoldDB" id="A0A146GAM9"/>
<feature type="binding site" evidence="7">
    <location>
        <position position="100"/>
    </location>
    <ligand>
        <name>substrate</name>
    </ligand>
</feature>
<proteinExistence type="inferred from homology"/>
<evidence type="ECO:0000256" key="5">
    <source>
        <dbReference type="ARBA" id="ARBA00022691"/>
    </source>
</evidence>
<keyword evidence="3 7" id="KW-0489">Methyltransferase</keyword>
<feature type="binding site" evidence="7">
    <location>
        <position position="96"/>
    </location>
    <ligand>
        <name>S-adenosyl-L-methionine</name>
        <dbReference type="ChEBI" id="CHEBI:59789"/>
    </ligand>
</feature>
<evidence type="ECO:0000313" key="8">
    <source>
        <dbReference type="EMBL" id="GAT33668.1"/>
    </source>
</evidence>
<dbReference type="Proteomes" id="UP000076023">
    <property type="component" value="Unassembled WGS sequence"/>
</dbReference>
<comment type="caution">
    <text evidence="8">The sequence shown here is derived from an EMBL/GenBank/DDBJ whole genome shotgun (WGS) entry which is preliminary data.</text>
</comment>
<dbReference type="InParanoid" id="A0A146GAM9"/>
<name>A0A146GAM9_TERSA</name>
<dbReference type="SUPFAM" id="SSF53335">
    <property type="entry name" value="S-adenosyl-L-methionine-dependent methyltransferases"/>
    <property type="match status" value="1"/>
</dbReference>
<reference evidence="9" key="1">
    <citation type="journal article" date="2017" name="Genome Announc.">
        <title>Draft Genome Sequence of Terrimicrobium sacchariphilum NM-5T, a Facultative Anaerobic Soil Bacterium of the Class Spartobacteria.</title>
        <authorList>
            <person name="Qiu Y.L."/>
            <person name="Tourlousse D.M."/>
            <person name="Matsuura N."/>
            <person name="Ohashi A."/>
            <person name="Sekiguchi Y."/>
        </authorList>
    </citation>
    <scope>NUCLEOTIDE SEQUENCE [LARGE SCALE GENOMIC DNA]</scope>
    <source>
        <strain evidence="9">NM-5</strain>
    </source>
</reference>
<dbReference type="InterPro" id="IPR003358">
    <property type="entry name" value="tRNA_(Gua-N-7)_MeTrfase_Trmb"/>
</dbReference>
<feature type="binding site" evidence="7">
    <location>
        <position position="132"/>
    </location>
    <ligand>
        <name>substrate</name>
    </ligand>
</feature>
<organism evidence="8 9">
    <name type="scientific">Terrimicrobium sacchariphilum</name>
    <dbReference type="NCBI Taxonomy" id="690879"/>
    <lineage>
        <taxon>Bacteria</taxon>
        <taxon>Pseudomonadati</taxon>
        <taxon>Verrucomicrobiota</taxon>
        <taxon>Terrimicrobiia</taxon>
        <taxon>Terrimicrobiales</taxon>
        <taxon>Terrimicrobiaceae</taxon>
        <taxon>Terrimicrobium</taxon>
    </lineage>
</organism>
<comment type="pathway">
    <text evidence="7">tRNA modification; N(7)-methylguanine-tRNA biosynthesis.</text>
</comment>
<dbReference type="Pfam" id="PF02390">
    <property type="entry name" value="Methyltransf_4"/>
    <property type="match status" value="1"/>
</dbReference>
<keyword evidence="4 7" id="KW-0808">Transferase</keyword>
<dbReference type="GO" id="GO:0008176">
    <property type="term" value="F:tRNA (guanine(46)-N7)-methyltransferase activity"/>
    <property type="evidence" value="ECO:0007669"/>
    <property type="project" value="UniProtKB-UniRule"/>
</dbReference>
<gene>
    <name evidence="7" type="primary">trmB</name>
    <name evidence="8" type="ORF">TSACC_22085</name>
</gene>
<sequence length="186" mass="21316">MITDASPLPAGWIESGRPLEIDVGCHKGLFLAEMAALYPDRNFLGIERQAERVERTNRKIQRLEMRNAAVICGEGHETLRTLPSEVADHIHVLFPDPWPKRRHHIRRLIQPSFIETCLRLLKPGGILRLVTDDEPYARDVRIHAATVPGLVECPDDREYPLTEFQKKFLVDGRPVYALILRKPDND</sequence>
<dbReference type="EC" id="2.1.1.33" evidence="7"/>
<keyword evidence="5 7" id="KW-0949">S-adenosyl-L-methionine</keyword>
<dbReference type="STRING" id="690879.TSACC_22085"/>
<dbReference type="NCBIfam" id="TIGR00091">
    <property type="entry name" value="tRNA (guanosine(46)-N7)-methyltransferase TrmB"/>
    <property type="match status" value="1"/>
</dbReference>
<feature type="binding site" evidence="7">
    <location>
        <position position="22"/>
    </location>
    <ligand>
        <name>S-adenosyl-L-methionine</name>
        <dbReference type="ChEBI" id="CHEBI:59789"/>
    </ligand>
</feature>
<dbReference type="InterPro" id="IPR055361">
    <property type="entry name" value="tRNA_methyltr_TrmB_bact"/>
</dbReference>
<evidence type="ECO:0000256" key="7">
    <source>
        <dbReference type="HAMAP-Rule" id="MF_01057"/>
    </source>
</evidence>
<evidence type="ECO:0000256" key="3">
    <source>
        <dbReference type="ARBA" id="ARBA00022603"/>
    </source>
</evidence>
<feature type="binding site" evidence="7">
    <location>
        <position position="47"/>
    </location>
    <ligand>
        <name>S-adenosyl-L-methionine</name>
        <dbReference type="ChEBI" id="CHEBI:59789"/>
    </ligand>
</feature>
<dbReference type="FunCoup" id="A0A146GAM9">
    <property type="interactions" value="312"/>
</dbReference>
<dbReference type="CDD" id="cd02440">
    <property type="entry name" value="AdoMet_MTases"/>
    <property type="match status" value="1"/>
</dbReference>
<comment type="similarity">
    <text evidence="7">Belongs to the class I-like SAM-binding methyltransferase superfamily. TrmB family.</text>
</comment>
<dbReference type="PANTHER" id="PTHR23417">
    <property type="entry name" value="3-DEOXY-D-MANNO-OCTULOSONIC-ACID TRANSFERASE/TRNA GUANINE-N 7 - -METHYLTRANSFERASE"/>
    <property type="match status" value="1"/>
</dbReference>
<evidence type="ECO:0000256" key="2">
    <source>
        <dbReference type="ARBA" id="ARBA00003015"/>
    </source>
</evidence>
<feature type="binding site" evidence="7">
    <location>
        <position position="74"/>
    </location>
    <ligand>
        <name>S-adenosyl-L-methionine</name>
        <dbReference type="ChEBI" id="CHEBI:59789"/>
    </ligand>
</feature>
<keyword evidence="6 7" id="KW-0819">tRNA processing</keyword>
<evidence type="ECO:0000313" key="9">
    <source>
        <dbReference type="Proteomes" id="UP000076023"/>
    </source>
</evidence>
<dbReference type="OrthoDB" id="9802090at2"/>
<evidence type="ECO:0000256" key="6">
    <source>
        <dbReference type="ARBA" id="ARBA00022694"/>
    </source>
</evidence>
<dbReference type="PROSITE" id="PS51625">
    <property type="entry name" value="SAM_MT_TRMB"/>
    <property type="match status" value="1"/>
</dbReference>
<comment type="catalytic activity">
    <reaction evidence="1 7">
        <text>guanosine(46) in tRNA + S-adenosyl-L-methionine = N(7)-methylguanosine(46) in tRNA + S-adenosyl-L-homocysteine</text>
        <dbReference type="Rhea" id="RHEA:42708"/>
        <dbReference type="Rhea" id="RHEA-COMP:10188"/>
        <dbReference type="Rhea" id="RHEA-COMP:10189"/>
        <dbReference type="ChEBI" id="CHEBI:57856"/>
        <dbReference type="ChEBI" id="CHEBI:59789"/>
        <dbReference type="ChEBI" id="CHEBI:74269"/>
        <dbReference type="ChEBI" id="CHEBI:74480"/>
        <dbReference type="EC" id="2.1.1.33"/>
    </reaction>
</comment>
<dbReference type="PANTHER" id="PTHR23417:SF14">
    <property type="entry name" value="PENTACOTRIPEPTIDE-REPEAT REGION OF PRORP DOMAIN-CONTAINING PROTEIN"/>
    <property type="match status" value="1"/>
</dbReference>
<dbReference type="InterPro" id="IPR029063">
    <property type="entry name" value="SAM-dependent_MTases_sf"/>
</dbReference>
<dbReference type="HAMAP" id="MF_01057">
    <property type="entry name" value="tRNA_methyltr_TrmB"/>
    <property type="match status" value="1"/>
</dbReference>
<evidence type="ECO:0000256" key="1">
    <source>
        <dbReference type="ARBA" id="ARBA00000142"/>
    </source>
</evidence>
<evidence type="ECO:0000256" key="4">
    <source>
        <dbReference type="ARBA" id="ARBA00022679"/>
    </source>
</evidence>
<keyword evidence="9" id="KW-1185">Reference proteome</keyword>
<dbReference type="Gene3D" id="3.40.50.150">
    <property type="entry name" value="Vaccinia Virus protein VP39"/>
    <property type="match status" value="1"/>
</dbReference>
<protein>
    <recommendedName>
        <fullName evidence="7">tRNA (guanine-N(7)-)-methyltransferase</fullName>
        <ecNumber evidence="7">2.1.1.33</ecNumber>
    </recommendedName>
    <alternativeName>
        <fullName evidence="7">tRNA (guanine(46)-N(7))-methyltransferase</fullName>
    </alternativeName>
    <alternativeName>
        <fullName evidence="7">tRNA(m7G46)-methyltransferase</fullName>
    </alternativeName>
</protein>
<comment type="function">
    <text evidence="2 7">Catalyzes the formation of N(7)-methylguanine at position 46 (m7G46) in tRNA.</text>
</comment>